<dbReference type="SUPFAM" id="SSF52980">
    <property type="entry name" value="Restriction endonuclease-like"/>
    <property type="match status" value="1"/>
</dbReference>
<comment type="similarity">
    <text evidence="1 2">Belongs to the UPF0102 family.</text>
</comment>
<gene>
    <name evidence="3" type="ORF">SHALO_0215</name>
</gene>
<dbReference type="GO" id="GO:0003676">
    <property type="term" value="F:nucleic acid binding"/>
    <property type="evidence" value="ECO:0007669"/>
    <property type="project" value="InterPro"/>
</dbReference>
<reference evidence="4" key="1">
    <citation type="submission" date="2016-08" db="EMBL/GenBank/DDBJ databases">
        <title>Complete genome sequence of the organohalide-respiring Epsilonproteobacterium Sulfurospirillum halorespirans.</title>
        <authorList>
            <person name="Goris T."/>
            <person name="Zimmermann J."/>
            <person name="Schenz B."/>
            <person name="Lemos M."/>
            <person name="Hackermueller J."/>
            <person name="Diekert G."/>
        </authorList>
    </citation>
    <scope>NUCLEOTIDE SEQUENCE [LARGE SCALE GENOMIC DNA]</scope>
    <source>
        <strain>DSM 13726</strain>
        <strain evidence="4">PCE-M2</strain>
    </source>
</reference>
<accession>A0A1D7TG65</accession>
<dbReference type="InterPro" id="IPR011335">
    <property type="entry name" value="Restrct_endonuc-II-like"/>
</dbReference>
<dbReference type="PATRIC" id="fig|1193502.14.peg.219"/>
<dbReference type="RefSeq" id="WP_069476997.1">
    <property type="nucleotide sequence ID" value="NZ_CP017111.1"/>
</dbReference>
<evidence type="ECO:0000313" key="3">
    <source>
        <dbReference type="EMBL" id="AOO64012.1"/>
    </source>
</evidence>
<dbReference type="Proteomes" id="UP000094609">
    <property type="component" value="Chromosome"/>
</dbReference>
<evidence type="ECO:0000313" key="4">
    <source>
        <dbReference type="Proteomes" id="UP000094609"/>
    </source>
</evidence>
<proteinExistence type="inferred from homology"/>
<dbReference type="Pfam" id="PF02021">
    <property type="entry name" value="UPF0102"/>
    <property type="match status" value="1"/>
</dbReference>
<dbReference type="AlphaFoldDB" id="A0A1D7TG65"/>
<dbReference type="InterPro" id="IPR003509">
    <property type="entry name" value="UPF0102_YraN-like"/>
</dbReference>
<evidence type="ECO:0000256" key="2">
    <source>
        <dbReference type="HAMAP-Rule" id="MF_00048"/>
    </source>
</evidence>
<dbReference type="PANTHER" id="PTHR34039:SF1">
    <property type="entry name" value="UPF0102 PROTEIN YRAN"/>
    <property type="match status" value="1"/>
</dbReference>
<dbReference type="PANTHER" id="PTHR34039">
    <property type="entry name" value="UPF0102 PROTEIN YRAN"/>
    <property type="match status" value="1"/>
</dbReference>
<keyword evidence="4" id="KW-1185">Reference proteome</keyword>
<evidence type="ECO:0000256" key="1">
    <source>
        <dbReference type="ARBA" id="ARBA00006738"/>
    </source>
</evidence>
<dbReference type="HAMAP" id="MF_00048">
    <property type="entry name" value="UPF0102"/>
    <property type="match status" value="1"/>
</dbReference>
<organism evidence="3 4">
    <name type="scientific">Sulfurospirillum halorespirans DSM 13726</name>
    <dbReference type="NCBI Taxonomy" id="1193502"/>
    <lineage>
        <taxon>Bacteria</taxon>
        <taxon>Pseudomonadati</taxon>
        <taxon>Campylobacterota</taxon>
        <taxon>Epsilonproteobacteria</taxon>
        <taxon>Campylobacterales</taxon>
        <taxon>Sulfurospirillaceae</taxon>
        <taxon>Sulfurospirillum</taxon>
    </lineage>
</organism>
<dbReference type="STRING" id="1193502.SHALO_0215"/>
<dbReference type="Gene3D" id="3.40.1350.10">
    <property type="match status" value="1"/>
</dbReference>
<dbReference type="EMBL" id="CP017111">
    <property type="protein sequence ID" value="AOO64012.1"/>
    <property type="molecule type" value="Genomic_DNA"/>
</dbReference>
<dbReference type="NCBIfam" id="NF009152">
    <property type="entry name" value="PRK12497.2-4"/>
    <property type="match status" value="1"/>
</dbReference>
<sequence length="108" mass="12510">MSLKVGKEAEEKASAYLKKEGHTILVQNFHSKFGEIDIITCKENTLHFCEVKFSHKYDPITRITPSKMAKIIKTIQYYLLTHPNSYDYQIDAILVTPETIEIIKNISY</sequence>
<dbReference type="InterPro" id="IPR011856">
    <property type="entry name" value="tRNA_endonuc-like_dom_sf"/>
</dbReference>
<name>A0A1D7TG65_9BACT</name>
<protein>
    <recommendedName>
        <fullName evidence="2">UPF0102 protein SHALO_0215</fullName>
    </recommendedName>
</protein>
<dbReference type="KEGG" id="shal:SHALO_0215"/>